<dbReference type="Pfam" id="PF05585">
    <property type="entry name" value="DUF1758"/>
    <property type="match status" value="1"/>
</dbReference>
<dbReference type="GO" id="GO:0003676">
    <property type="term" value="F:nucleic acid binding"/>
    <property type="evidence" value="ECO:0007669"/>
    <property type="project" value="InterPro"/>
</dbReference>
<evidence type="ECO:0000313" key="3">
    <source>
        <dbReference type="EMBL" id="KHJ85669.1"/>
    </source>
</evidence>
<dbReference type="PROSITE" id="PS50175">
    <property type="entry name" value="ASP_PROT_RETROV"/>
    <property type="match status" value="1"/>
</dbReference>
<dbReference type="Proteomes" id="UP000053660">
    <property type="component" value="Unassembled WGS sequence"/>
</dbReference>
<dbReference type="GO" id="GO:0004190">
    <property type="term" value="F:aspartic-type endopeptidase activity"/>
    <property type="evidence" value="ECO:0007669"/>
    <property type="project" value="InterPro"/>
</dbReference>
<dbReference type="PANTHER" id="PTHR47331">
    <property type="entry name" value="PHD-TYPE DOMAIN-CONTAINING PROTEIN"/>
    <property type="match status" value="1"/>
</dbReference>
<dbReference type="InterPro" id="IPR008737">
    <property type="entry name" value="DUF1758"/>
</dbReference>
<dbReference type="Pfam" id="PF03564">
    <property type="entry name" value="DUF1759"/>
    <property type="match status" value="1"/>
</dbReference>
<name>A0A0B1SL89_OESDE</name>
<evidence type="ECO:0000313" key="4">
    <source>
        <dbReference type="Proteomes" id="UP000053660"/>
    </source>
</evidence>
<dbReference type="Pfam" id="PF05380">
    <property type="entry name" value="Peptidase_A17"/>
    <property type="match status" value="1"/>
</dbReference>
<accession>A0A0B1SL89</accession>
<feature type="non-terminal residue" evidence="3">
    <location>
        <position position="1117"/>
    </location>
</feature>
<organism evidence="3 4">
    <name type="scientific">Oesophagostomum dentatum</name>
    <name type="common">Nodular worm</name>
    <dbReference type="NCBI Taxonomy" id="61180"/>
    <lineage>
        <taxon>Eukaryota</taxon>
        <taxon>Metazoa</taxon>
        <taxon>Ecdysozoa</taxon>
        <taxon>Nematoda</taxon>
        <taxon>Chromadorea</taxon>
        <taxon>Rhabditida</taxon>
        <taxon>Rhabditina</taxon>
        <taxon>Rhabditomorpha</taxon>
        <taxon>Strongyloidea</taxon>
        <taxon>Strongylidae</taxon>
        <taxon>Oesophagostomum</taxon>
    </lineage>
</organism>
<keyword evidence="4" id="KW-1185">Reference proteome</keyword>
<sequence length="1117" mass="126305">MAEIDEIKLSVTDLLQNLRDQIQSAMNFIGARKDQTEREKMMNDLDSFLSNEANSVEIKTVRWTSRLKYRQKELENQSGLIRMQPSTSTAASVNDDDVNSRALSRTSVESRLRLPQLEVPAFHGSYREYPTFWTTYNTLIHSNHQLSNTDKFLFLKQALKGSAAALLSTMPVIGENYEKAIKLLDKRFNKSGCIADLLITELERLPPAQTDAASCRRTLETITEKLTHIECSGVPLDNSRMWRRLILSKFPDTISERVLRKEHKGGRHLSTDEIMEILENSIAMKETIAITTDAIHDRLNFKQFRPARYQETHVAQPKENREVLVTQRNKPRTQCICGSSSHGAWHCPTFTTPEARRNEATKRKLCWKCFNNNHRSNDCSSVKPCPRCGRDHHSALCYTDSSTGNSVFPHHNGLHLRTPYQGQAARRQGTSQNAELVCPTSNNTAEATEEQYVLMTATALAFNMDSMDYEPITIFFDTGAQKSFINTEKSTSLQLPSTRNTSFTVSGFGGQIENFVSDEVALTLKNPTSGKVMKGIMMHTKSPLTSAMCTAKLNLADRKFIKKQKIKVAQPTLDDKIVTPDILLGQDLIDKFLLRDQSCVTLPSGLVLTPTVFGFAISGKSSVHCARTGQIHTENSAVLVATPVLSHVQEEYKEDIKNLYELESLGIKMEKDGDDESILRFMSRYRKSIKIENGKITAGFPFMDNVAHLKDNFNVAVKRLQALSRVLQQDPEKMRLYADVLQDYSSQGIIEEIQEQQNTLYVDNVILDGKSPDDLCRKYRESKKVFSDVGMNLRDYLSNCSTVNECIPVQDRAPSTAAKVLGIQWNSNNDQIALQCAIRMHTKTTKRAVLSQINGLCFDPLGLITPLLTKAKIFLQDLHIKKLGWDDALTQEDCQEWNIIRKEMTNFAVSLPRRVTQQQGCNSRTLSVFVDSSKRVYACAAYITTETDDGLRYSHLYCAKSKVAPVGTTQTIPKLELLAIFIGMNMMEYITSKSGLKIDRINLFSDSTIALSWIHSKKRLPTLVTTLTQKIQLSRERISHGHQVNFYHVPTAENVADYATRGLTQGDPRKSLWFEGPAWLNCDHLTWPVRLIDRLSQEEEDECFAVFSAMQETSYTH</sequence>
<dbReference type="GO" id="GO:0006508">
    <property type="term" value="P:proteolysis"/>
    <property type="evidence" value="ECO:0007669"/>
    <property type="project" value="InterPro"/>
</dbReference>
<proteinExistence type="predicted"/>
<gene>
    <name evidence="3" type="ORF">OESDEN_14600</name>
</gene>
<dbReference type="InterPro" id="IPR001995">
    <property type="entry name" value="Peptidase_A2_cat"/>
</dbReference>
<dbReference type="InterPro" id="IPR005312">
    <property type="entry name" value="DUF1759"/>
</dbReference>
<dbReference type="InterPro" id="IPR021109">
    <property type="entry name" value="Peptidase_aspartic_dom_sf"/>
</dbReference>
<reference evidence="3 4" key="1">
    <citation type="submission" date="2014-03" db="EMBL/GenBank/DDBJ databases">
        <title>Draft genome of the hookworm Oesophagostomum dentatum.</title>
        <authorList>
            <person name="Mitreva M."/>
        </authorList>
    </citation>
    <scope>NUCLEOTIDE SEQUENCE [LARGE SCALE GENOMIC DNA]</scope>
    <source>
        <strain evidence="3 4">OD-Hann</strain>
    </source>
</reference>
<dbReference type="Gene3D" id="3.30.420.10">
    <property type="entry name" value="Ribonuclease H-like superfamily/Ribonuclease H"/>
    <property type="match status" value="1"/>
</dbReference>
<dbReference type="InterPro" id="IPR008042">
    <property type="entry name" value="Retrotrans_Pao"/>
</dbReference>
<evidence type="ECO:0000256" key="1">
    <source>
        <dbReference type="ARBA" id="ARBA00022801"/>
    </source>
</evidence>
<evidence type="ECO:0000259" key="2">
    <source>
        <dbReference type="PROSITE" id="PS50175"/>
    </source>
</evidence>
<dbReference type="Gene3D" id="2.40.70.10">
    <property type="entry name" value="Acid Proteases"/>
    <property type="match status" value="1"/>
</dbReference>
<feature type="domain" description="Peptidase A2" evidence="2">
    <location>
        <begin position="472"/>
        <end position="588"/>
    </location>
</feature>
<dbReference type="InterPro" id="IPR036397">
    <property type="entry name" value="RNaseH_sf"/>
</dbReference>
<dbReference type="AlphaFoldDB" id="A0A0B1SL89"/>
<dbReference type="OrthoDB" id="5864837at2759"/>
<keyword evidence="1" id="KW-0378">Hydrolase</keyword>
<protein>
    <submittedName>
        <fullName evidence="3">Pao retrotransposon peptidase</fullName>
    </submittedName>
</protein>
<dbReference type="EMBL" id="KN563014">
    <property type="protein sequence ID" value="KHJ85669.1"/>
    <property type="molecule type" value="Genomic_DNA"/>
</dbReference>